<dbReference type="RefSeq" id="WP_129751406.1">
    <property type="nucleotide sequence ID" value="NZ_JUIW01000007.1"/>
</dbReference>
<dbReference type="Pfam" id="PF01520">
    <property type="entry name" value="Amidase_3"/>
    <property type="match status" value="1"/>
</dbReference>
<dbReference type="PANTHER" id="PTHR30404:SF0">
    <property type="entry name" value="N-ACETYLMURAMOYL-L-ALANINE AMIDASE AMIC"/>
    <property type="match status" value="1"/>
</dbReference>
<dbReference type="GO" id="GO:0009253">
    <property type="term" value="P:peptidoglycan catabolic process"/>
    <property type="evidence" value="ECO:0007669"/>
    <property type="project" value="InterPro"/>
</dbReference>
<dbReference type="AlphaFoldDB" id="A0A444W9C8"/>
<dbReference type="PANTHER" id="PTHR30404">
    <property type="entry name" value="N-ACETYLMURAMOYL-L-ALANINE AMIDASE"/>
    <property type="match status" value="1"/>
</dbReference>
<evidence type="ECO:0000256" key="2">
    <source>
        <dbReference type="ARBA" id="ARBA00011901"/>
    </source>
</evidence>
<accession>A0A444W9C8</accession>
<gene>
    <name evidence="7" type="ORF">NU09_2295</name>
</gene>
<dbReference type="GO" id="GO:0030288">
    <property type="term" value="C:outer membrane-bounded periplasmic space"/>
    <property type="evidence" value="ECO:0007669"/>
    <property type="project" value="TreeGrafter"/>
</dbReference>
<dbReference type="InterPro" id="IPR050695">
    <property type="entry name" value="N-acetylmuramoyl_amidase_3"/>
</dbReference>
<protein>
    <recommendedName>
        <fullName evidence="2">N-acetylmuramoyl-L-alanine amidase</fullName>
        <ecNumber evidence="2">3.5.1.28</ecNumber>
    </recommendedName>
</protein>
<evidence type="ECO:0000256" key="5">
    <source>
        <dbReference type="SAM" id="SignalP"/>
    </source>
</evidence>
<evidence type="ECO:0000256" key="4">
    <source>
        <dbReference type="SAM" id="MobiDB-lite"/>
    </source>
</evidence>
<evidence type="ECO:0000313" key="7">
    <source>
        <dbReference type="EMBL" id="RYJ42509.1"/>
    </source>
</evidence>
<evidence type="ECO:0000256" key="3">
    <source>
        <dbReference type="ARBA" id="ARBA00022801"/>
    </source>
</evidence>
<dbReference type="CDD" id="cd02696">
    <property type="entry name" value="MurNAc-LAA"/>
    <property type="match status" value="1"/>
</dbReference>
<proteinExistence type="predicted"/>
<dbReference type="FunFam" id="3.40.630.40:FF:000005">
    <property type="entry name" value="N-acetylmuramoyl-L-alanine amidase (AmiA)"/>
    <property type="match status" value="1"/>
</dbReference>
<feature type="domain" description="MurNAc-LAA" evidence="6">
    <location>
        <begin position="90"/>
        <end position="247"/>
    </location>
</feature>
<feature type="chain" id="PRO_5019193281" description="N-acetylmuramoyl-L-alanine amidase" evidence="5">
    <location>
        <begin position="24"/>
        <end position="373"/>
    </location>
</feature>
<reference evidence="7 8" key="1">
    <citation type="submission" date="2014-12" db="EMBL/GenBank/DDBJ databases">
        <title>Genome sequence of Flavobacterium beibuense RSKm HC5.</title>
        <authorList>
            <person name="Kim J.F."/>
            <person name="Song J.Y."/>
            <person name="Kwak M.-J."/>
            <person name="Lee S.-W."/>
        </authorList>
    </citation>
    <scope>NUCLEOTIDE SEQUENCE [LARGE SCALE GENOMIC DNA]</scope>
    <source>
        <strain evidence="7 8">RSKm HC5</strain>
    </source>
</reference>
<dbReference type="Proteomes" id="UP000289775">
    <property type="component" value="Unassembled WGS sequence"/>
</dbReference>
<feature type="signal peptide" evidence="5">
    <location>
        <begin position="1"/>
        <end position="23"/>
    </location>
</feature>
<dbReference type="Gene3D" id="3.40.630.40">
    <property type="entry name" value="Zn-dependent exopeptidases"/>
    <property type="match status" value="1"/>
</dbReference>
<dbReference type="SUPFAM" id="SSF53187">
    <property type="entry name" value="Zn-dependent exopeptidases"/>
    <property type="match status" value="1"/>
</dbReference>
<feature type="region of interest" description="Disordered" evidence="4">
    <location>
        <begin position="265"/>
        <end position="284"/>
    </location>
</feature>
<organism evidence="7 8">
    <name type="scientific">Flavobacterium beibuense</name>
    <dbReference type="NCBI Taxonomy" id="657326"/>
    <lineage>
        <taxon>Bacteria</taxon>
        <taxon>Pseudomonadati</taxon>
        <taxon>Bacteroidota</taxon>
        <taxon>Flavobacteriia</taxon>
        <taxon>Flavobacteriales</taxon>
        <taxon>Flavobacteriaceae</taxon>
        <taxon>Flavobacterium</taxon>
    </lineage>
</organism>
<evidence type="ECO:0000256" key="1">
    <source>
        <dbReference type="ARBA" id="ARBA00001561"/>
    </source>
</evidence>
<evidence type="ECO:0000313" key="8">
    <source>
        <dbReference type="Proteomes" id="UP000289775"/>
    </source>
</evidence>
<comment type="caution">
    <text evidence="7">The sequence shown here is derived from an EMBL/GenBank/DDBJ whole genome shotgun (WGS) entry which is preliminary data.</text>
</comment>
<comment type="catalytic activity">
    <reaction evidence="1">
        <text>Hydrolyzes the link between N-acetylmuramoyl residues and L-amino acid residues in certain cell-wall glycopeptides.</text>
        <dbReference type="EC" id="3.5.1.28"/>
    </reaction>
</comment>
<sequence length="373" mass="41068">MKGNTKKKLRLLLFLMVFTVSFGQDSGKFKVVLDAGHGGKDYGAMYNGFIEKNIALDVTLRVGKILEKESDIQVIYTRKTDVFIELKERPKIANKADANLFVSIHCNAETKKTAHGAETFIMGLTKNASNLEVAKMENAVWELEDDKTSYAGFDPNKPESLLKFQLMQEEYRGESFAAAVKVQHGLAKDLKRNDRGVKDAPFWVLHGVAMPGILIELGFLSFKSEGEYLNSEKGKTELAEAVARGIIEFKKENFTPLSSISGYVKPAETTTPKTETPKESPAAQTAKDGAVFKVQIAAGSSDLATTPSNFKGLNNISKEKDGKVVKYYYGEVSDYNEAQNLLSEAKAKGYKDAFVVAFKNGKKISVNEALKGK</sequence>
<dbReference type="EC" id="3.5.1.28" evidence="2"/>
<dbReference type="InterPro" id="IPR002508">
    <property type="entry name" value="MurNAc-LAA_cat"/>
</dbReference>
<dbReference type="OrthoDB" id="9806267at2"/>
<keyword evidence="8" id="KW-1185">Reference proteome</keyword>
<dbReference type="EMBL" id="JUIW01000007">
    <property type="protein sequence ID" value="RYJ42509.1"/>
    <property type="molecule type" value="Genomic_DNA"/>
</dbReference>
<dbReference type="SMART" id="SM00646">
    <property type="entry name" value="Ami_3"/>
    <property type="match status" value="1"/>
</dbReference>
<evidence type="ECO:0000259" key="6">
    <source>
        <dbReference type="SMART" id="SM00646"/>
    </source>
</evidence>
<dbReference type="GO" id="GO:0008745">
    <property type="term" value="F:N-acetylmuramoyl-L-alanine amidase activity"/>
    <property type="evidence" value="ECO:0007669"/>
    <property type="project" value="UniProtKB-EC"/>
</dbReference>
<feature type="compositionally biased region" description="Low complexity" evidence="4">
    <location>
        <begin position="265"/>
        <end position="274"/>
    </location>
</feature>
<keyword evidence="5" id="KW-0732">Signal</keyword>
<keyword evidence="3 7" id="KW-0378">Hydrolase</keyword>
<name>A0A444W9C8_9FLAO</name>